<dbReference type="Gene3D" id="1.10.220.10">
    <property type="entry name" value="Annexin"/>
    <property type="match status" value="3"/>
</dbReference>
<dbReference type="Pfam" id="PF00191">
    <property type="entry name" value="Annexin"/>
    <property type="match status" value="3"/>
</dbReference>
<dbReference type="PRINTS" id="PR00196">
    <property type="entry name" value="ANNEXIN"/>
</dbReference>
<accession>A0A2N9EUZ2</accession>
<dbReference type="FunFam" id="1.10.220.10:FF:000001">
    <property type="entry name" value="Annexin"/>
    <property type="match status" value="1"/>
</dbReference>
<keyword evidence="3 6" id="KW-0106">Calcium</keyword>
<evidence type="ECO:0000256" key="2">
    <source>
        <dbReference type="ARBA" id="ARBA00022737"/>
    </source>
</evidence>
<evidence type="ECO:0000256" key="5">
    <source>
        <dbReference type="ARBA" id="ARBA00023302"/>
    </source>
</evidence>
<dbReference type="GO" id="GO:0005886">
    <property type="term" value="C:plasma membrane"/>
    <property type="evidence" value="ECO:0007669"/>
    <property type="project" value="TreeGrafter"/>
</dbReference>
<dbReference type="PANTHER" id="PTHR10502">
    <property type="entry name" value="ANNEXIN"/>
    <property type="match status" value="1"/>
</dbReference>
<keyword evidence="2 6" id="KW-0677">Repeat</keyword>
<reference evidence="7" key="1">
    <citation type="submission" date="2018-02" db="EMBL/GenBank/DDBJ databases">
        <authorList>
            <person name="Cohen D.B."/>
            <person name="Kent A.D."/>
        </authorList>
    </citation>
    <scope>NUCLEOTIDE SEQUENCE</scope>
</reference>
<evidence type="ECO:0000256" key="4">
    <source>
        <dbReference type="ARBA" id="ARBA00023216"/>
    </source>
</evidence>
<organism evidence="7">
    <name type="scientific">Fagus sylvatica</name>
    <name type="common">Beechnut</name>
    <dbReference type="NCBI Taxonomy" id="28930"/>
    <lineage>
        <taxon>Eukaryota</taxon>
        <taxon>Viridiplantae</taxon>
        <taxon>Streptophyta</taxon>
        <taxon>Embryophyta</taxon>
        <taxon>Tracheophyta</taxon>
        <taxon>Spermatophyta</taxon>
        <taxon>Magnoliopsida</taxon>
        <taxon>eudicotyledons</taxon>
        <taxon>Gunneridae</taxon>
        <taxon>Pentapetalae</taxon>
        <taxon>rosids</taxon>
        <taxon>fabids</taxon>
        <taxon>Fagales</taxon>
        <taxon>Fagaceae</taxon>
        <taxon>Fagus</taxon>
    </lineage>
</organism>
<dbReference type="GO" id="GO:0009408">
    <property type="term" value="P:response to heat"/>
    <property type="evidence" value="ECO:0007669"/>
    <property type="project" value="TreeGrafter"/>
</dbReference>
<dbReference type="GO" id="GO:0009414">
    <property type="term" value="P:response to water deprivation"/>
    <property type="evidence" value="ECO:0007669"/>
    <property type="project" value="TreeGrafter"/>
</dbReference>
<dbReference type="EMBL" id="OIVN01000340">
    <property type="protein sequence ID" value="SPC78645.1"/>
    <property type="molecule type" value="Genomic_DNA"/>
</dbReference>
<dbReference type="InterPro" id="IPR018502">
    <property type="entry name" value="Annexin_repeat"/>
</dbReference>
<dbReference type="SUPFAM" id="SSF47874">
    <property type="entry name" value="Annexin"/>
    <property type="match status" value="1"/>
</dbReference>
<dbReference type="GO" id="GO:0009651">
    <property type="term" value="P:response to salt stress"/>
    <property type="evidence" value="ECO:0007669"/>
    <property type="project" value="TreeGrafter"/>
</dbReference>
<keyword evidence="4 6" id="KW-0041">Annexin</keyword>
<dbReference type="GO" id="GO:0009409">
    <property type="term" value="P:response to cold"/>
    <property type="evidence" value="ECO:0007669"/>
    <property type="project" value="TreeGrafter"/>
</dbReference>
<dbReference type="InterPro" id="IPR018252">
    <property type="entry name" value="Annexin_repeat_CS"/>
</dbReference>
<keyword evidence="5 6" id="KW-0111">Calcium/phospholipid-binding</keyword>
<comment type="domain">
    <text evidence="6">A pair of annexin repeats may form one binding site for calcium and phospholipid.</text>
</comment>
<dbReference type="GO" id="GO:0005737">
    <property type="term" value="C:cytoplasm"/>
    <property type="evidence" value="ECO:0007669"/>
    <property type="project" value="TreeGrafter"/>
</dbReference>
<evidence type="ECO:0000313" key="7">
    <source>
        <dbReference type="EMBL" id="SPC78645.1"/>
    </source>
</evidence>
<name>A0A2N9EUZ2_FAGSY</name>
<comment type="similarity">
    <text evidence="6">Belongs to the annexin family.</text>
</comment>
<dbReference type="GO" id="GO:0005509">
    <property type="term" value="F:calcium ion binding"/>
    <property type="evidence" value="ECO:0007669"/>
    <property type="project" value="InterPro"/>
</dbReference>
<sequence length="259" mass="29087">MGTLRVPDVVPSPDQDSERLKKAFDGFGTDEEAIIWVLGHRNASQRRTIKDRYQQLYNQSLIDHLYSELSGDFGNAVILWTQDPPERDAKLANDVLKTKKKGIKHLQVIVEIACASSPHHLMAVRQAYCSLFDCSLEEDIVSTVTPPLRKLLVGLVSSYRYDKELVDVMVAESEAATLHEAIKSKQLDHDQLVIRNSIIGLGTDEDSLTRAIVTRAEIDTMKIRGEYNNMYNSSLDTAVIDDTSGDYKNFLMTLLGARM</sequence>
<dbReference type="InterPro" id="IPR037104">
    <property type="entry name" value="Annexin_sf"/>
</dbReference>
<gene>
    <name evidence="7" type="ORF">FSB_LOCUS6527</name>
</gene>
<proteinExistence type="inferred from homology"/>
<dbReference type="SMART" id="SM00335">
    <property type="entry name" value="ANX"/>
    <property type="match status" value="3"/>
</dbReference>
<dbReference type="FunFam" id="1.10.220.10:FF:000006">
    <property type="entry name" value="Annexin"/>
    <property type="match status" value="1"/>
</dbReference>
<protein>
    <recommendedName>
        <fullName evidence="6">Annexin</fullName>
    </recommendedName>
</protein>
<dbReference type="GO" id="GO:0005544">
    <property type="term" value="F:calcium-dependent phospholipid binding"/>
    <property type="evidence" value="ECO:0007669"/>
    <property type="project" value="UniProtKB-KW"/>
</dbReference>
<dbReference type="PANTHER" id="PTHR10502:SF99">
    <property type="entry name" value="ANNEXIN D3"/>
    <property type="match status" value="1"/>
</dbReference>
<keyword evidence="1" id="KW-0479">Metal-binding</keyword>
<evidence type="ECO:0000256" key="1">
    <source>
        <dbReference type="ARBA" id="ARBA00022723"/>
    </source>
</evidence>
<evidence type="ECO:0000256" key="6">
    <source>
        <dbReference type="RuleBase" id="RU003540"/>
    </source>
</evidence>
<dbReference type="AlphaFoldDB" id="A0A2N9EUZ2"/>
<dbReference type="FunFam" id="1.10.220.10:FF:000008">
    <property type="entry name" value="Annexin"/>
    <property type="match status" value="1"/>
</dbReference>
<dbReference type="GO" id="GO:0001786">
    <property type="term" value="F:phosphatidylserine binding"/>
    <property type="evidence" value="ECO:0007669"/>
    <property type="project" value="TreeGrafter"/>
</dbReference>
<dbReference type="PROSITE" id="PS00223">
    <property type="entry name" value="ANNEXIN_1"/>
    <property type="match status" value="1"/>
</dbReference>
<dbReference type="PROSITE" id="PS51897">
    <property type="entry name" value="ANNEXIN_2"/>
    <property type="match status" value="3"/>
</dbReference>
<evidence type="ECO:0000256" key="3">
    <source>
        <dbReference type="ARBA" id="ARBA00022837"/>
    </source>
</evidence>
<dbReference type="InterPro" id="IPR001464">
    <property type="entry name" value="Annexin"/>
</dbReference>